<dbReference type="HOGENOM" id="CLU_1570225_0_0_1"/>
<dbReference type="InParanoid" id="A0A0C2WYL1"/>
<name>A0A0C2WYL1_AMAMK</name>
<keyword evidence="2" id="KW-1185">Reference proteome</keyword>
<dbReference type="OrthoDB" id="4743193at2759"/>
<accession>A0A0C2WYL1</accession>
<protein>
    <submittedName>
        <fullName evidence="1">Uncharacterized protein</fullName>
    </submittedName>
</protein>
<evidence type="ECO:0000313" key="1">
    <source>
        <dbReference type="EMBL" id="KIL61936.1"/>
    </source>
</evidence>
<sequence>MSKPLEEVIHTLERVNLSPSSFFIGLLNGGLHSDARSHFVHEMLDATYALCKSIVFPWAWDIVFSQCEDEISTLTSKTSGIHFNARSTTVEQIRSLEVGMLGKTFETEAPSVWELLGILSDVTSRAKYQRNLTYDAHQQDAEDVGMGKFEAKRDRLLDVVCHSSAHGKHE</sequence>
<reference evidence="1 2" key="1">
    <citation type="submission" date="2014-04" db="EMBL/GenBank/DDBJ databases">
        <title>Evolutionary Origins and Diversification of the Mycorrhizal Mutualists.</title>
        <authorList>
            <consortium name="DOE Joint Genome Institute"/>
            <consortium name="Mycorrhizal Genomics Consortium"/>
            <person name="Kohler A."/>
            <person name="Kuo A."/>
            <person name="Nagy L.G."/>
            <person name="Floudas D."/>
            <person name="Copeland A."/>
            <person name="Barry K.W."/>
            <person name="Cichocki N."/>
            <person name="Veneault-Fourrey C."/>
            <person name="LaButti K."/>
            <person name="Lindquist E.A."/>
            <person name="Lipzen A."/>
            <person name="Lundell T."/>
            <person name="Morin E."/>
            <person name="Murat C."/>
            <person name="Riley R."/>
            <person name="Ohm R."/>
            <person name="Sun H."/>
            <person name="Tunlid A."/>
            <person name="Henrissat B."/>
            <person name="Grigoriev I.V."/>
            <person name="Hibbett D.S."/>
            <person name="Martin F."/>
        </authorList>
    </citation>
    <scope>NUCLEOTIDE SEQUENCE [LARGE SCALE GENOMIC DNA]</scope>
    <source>
        <strain evidence="1 2">Koide BX008</strain>
    </source>
</reference>
<gene>
    <name evidence="1" type="ORF">M378DRAFT_179878</name>
</gene>
<organism evidence="1 2">
    <name type="scientific">Amanita muscaria (strain Koide BX008)</name>
    <dbReference type="NCBI Taxonomy" id="946122"/>
    <lineage>
        <taxon>Eukaryota</taxon>
        <taxon>Fungi</taxon>
        <taxon>Dikarya</taxon>
        <taxon>Basidiomycota</taxon>
        <taxon>Agaricomycotina</taxon>
        <taxon>Agaricomycetes</taxon>
        <taxon>Agaricomycetidae</taxon>
        <taxon>Agaricales</taxon>
        <taxon>Pluteineae</taxon>
        <taxon>Amanitaceae</taxon>
        <taxon>Amanita</taxon>
    </lineage>
</organism>
<dbReference type="Proteomes" id="UP000054549">
    <property type="component" value="Unassembled WGS sequence"/>
</dbReference>
<evidence type="ECO:0000313" key="2">
    <source>
        <dbReference type="Proteomes" id="UP000054549"/>
    </source>
</evidence>
<dbReference type="AlphaFoldDB" id="A0A0C2WYL1"/>
<proteinExistence type="predicted"/>
<dbReference type="EMBL" id="KN818277">
    <property type="protein sequence ID" value="KIL61936.1"/>
    <property type="molecule type" value="Genomic_DNA"/>
</dbReference>